<accession>A0A0C3D5Q4</accession>
<feature type="compositionally biased region" description="Acidic residues" evidence="1">
    <location>
        <begin position="149"/>
        <end position="168"/>
    </location>
</feature>
<feature type="compositionally biased region" description="Polar residues" evidence="1">
    <location>
        <begin position="175"/>
        <end position="184"/>
    </location>
</feature>
<sequence length="714" mass="77743">METQVHVTLTALNGEIYPAERVLNLHPDCPVISIGRASKSINKGIVGAADNAWFDSPVMSRNHAKLSLNLEDNSVEIMDIGSMHGTFLNSDGLHQHVATTVKDNDVLVFGARVTRGTETIPACAFRISCEYSPYKNKHETLTFACPDSSDIDEGYDVSEEDKVEEPSSDDGVSVGSPQAKASHTVSAIDLTEDDDVWTNREVDITIGPISSTKVSRPTLAARSAAADDDVVEVPMTIVLDSDDEEGYGPSNFGYQTDETDSDGHGSSEENSFDDTSSSKHNVDAGCHSVSPEIAQAFQIESEQILCDTITSGDEIGCDPASPIPESIISENGEVDSDLDLSDAEREGMQAFYDLYETGNTKLLIETRTDGKKSPEYYSVTKTFTHGSNAQERLACESLIREDGPRESLSFEYSSKQLLDQPSSSIRQPSPSDAAMVKTTVAPTSTPVPVHHLPSDDWKEYAARTLQDLTNRRTNNAGYDFEPNPRPMQQTISLAERLYPQITSNEEPKSMDLDELYPAASRPQVMADRVEHPSIALGKALRPTTPLSFTENNAEEEFVTDRQPSPFLDMTSAVRYNESKALMTGAIMDSTSPSRRSRLSIDAIIHNTTTPEPETRKRKVEEISDVLESEVRAWGSSSPTSLNPVIKSQNTTSEPQSPPQSEPGPATQDSSESTNNTRDQPAMKRLKKVAEGAAYIALGGVGLFSILVATAPDFL</sequence>
<dbReference type="PROSITE" id="PS50006">
    <property type="entry name" value="FHA_DOMAIN"/>
    <property type="match status" value="1"/>
</dbReference>
<dbReference type="AlphaFoldDB" id="A0A0C3D5Q4"/>
<feature type="compositionally biased region" description="Polar residues" evidence="1">
    <location>
        <begin position="666"/>
        <end position="678"/>
    </location>
</feature>
<dbReference type="InterPro" id="IPR008984">
    <property type="entry name" value="SMAD_FHA_dom_sf"/>
</dbReference>
<keyword evidence="2" id="KW-0472">Membrane</keyword>
<name>A0A0C3D5Q4_OIDMZ</name>
<feature type="compositionally biased region" description="Polar residues" evidence="1">
    <location>
        <begin position="634"/>
        <end position="646"/>
    </location>
</feature>
<dbReference type="HOGENOM" id="CLU_345803_0_0_1"/>
<dbReference type="SMART" id="SM00240">
    <property type="entry name" value="FHA"/>
    <property type="match status" value="1"/>
</dbReference>
<keyword evidence="5" id="KW-1185">Reference proteome</keyword>
<evidence type="ECO:0000256" key="2">
    <source>
        <dbReference type="SAM" id="Phobius"/>
    </source>
</evidence>
<dbReference type="Proteomes" id="UP000054321">
    <property type="component" value="Unassembled WGS sequence"/>
</dbReference>
<organism evidence="4 5">
    <name type="scientific">Oidiodendron maius (strain Zn)</name>
    <dbReference type="NCBI Taxonomy" id="913774"/>
    <lineage>
        <taxon>Eukaryota</taxon>
        <taxon>Fungi</taxon>
        <taxon>Dikarya</taxon>
        <taxon>Ascomycota</taxon>
        <taxon>Pezizomycotina</taxon>
        <taxon>Leotiomycetes</taxon>
        <taxon>Leotiomycetes incertae sedis</taxon>
        <taxon>Myxotrichaceae</taxon>
        <taxon>Oidiodendron</taxon>
    </lineage>
</organism>
<dbReference type="OrthoDB" id="4096268at2759"/>
<dbReference type="InParanoid" id="A0A0C3D5Q4"/>
<evidence type="ECO:0000256" key="1">
    <source>
        <dbReference type="SAM" id="MobiDB-lite"/>
    </source>
</evidence>
<dbReference type="SUPFAM" id="SSF49879">
    <property type="entry name" value="SMAD/FHA domain"/>
    <property type="match status" value="1"/>
</dbReference>
<reference evidence="5" key="2">
    <citation type="submission" date="2015-01" db="EMBL/GenBank/DDBJ databases">
        <title>Evolutionary Origins and Diversification of the Mycorrhizal Mutualists.</title>
        <authorList>
            <consortium name="DOE Joint Genome Institute"/>
            <consortium name="Mycorrhizal Genomics Consortium"/>
            <person name="Kohler A."/>
            <person name="Kuo A."/>
            <person name="Nagy L.G."/>
            <person name="Floudas D."/>
            <person name="Copeland A."/>
            <person name="Barry K.W."/>
            <person name="Cichocki N."/>
            <person name="Veneault-Fourrey C."/>
            <person name="LaButti K."/>
            <person name="Lindquist E.A."/>
            <person name="Lipzen A."/>
            <person name="Lundell T."/>
            <person name="Morin E."/>
            <person name="Murat C."/>
            <person name="Riley R."/>
            <person name="Ohm R."/>
            <person name="Sun H."/>
            <person name="Tunlid A."/>
            <person name="Henrissat B."/>
            <person name="Grigoriev I.V."/>
            <person name="Hibbett D.S."/>
            <person name="Martin F."/>
        </authorList>
    </citation>
    <scope>NUCLEOTIDE SEQUENCE [LARGE SCALE GENOMIC DNA]</scope>
    <source>
        <strain evidence="5">Zn</strain>
    </source>
</reference>
<keyword evidence="2" id="KW-1133">Transmembrane helix</keyword>
<protein>
    <recommendedName>
        <fullName evidence="3">FHA domain-containing protein</fullName>
    </recommendedName>
</protein>
<dbReference type="InterPro" id="IPR000253">
    <property type="entry name" value="FHA_dom"/>
</dbReference>
<dbReference type="EMBL" id="KN832871">
    <property type="protein sequence ID" value="KIN06624.1"/>
    <property type="molecule type" value="Genomic_DNA"/>
</dbReference>
<feature type="domain" description="FHA" evidence="3">
    <location>
        <begin position="32"/>
        <end position="93"/>
    </location>
</feature>
<gene>
    <name evidence="4" type="ORF">OIDMADRAFT_50103</name>
</gene>
<dbReference type="STRING" id="913774.A0A0C3D5Q4"/>
<dbReference type="Pfam" id="PF00498">
    <property type="entry name" value="FHA"/>
    <property type="match status" value="1"/>
</dbReference>
<feature type="region of interest" description="Disordered" evidence="1">
    <location>
        <begin position="149"/>
        <end position="184"/>
    </location>
</feature>
<keyword evidence="2" id="KW-0812">Transmembrane</keyword>
<feature type="region of interest" description="Disordered" evidence="1">
    <location>
        <begin position="630"/>
        <end position="683"/>
    </location>
</feature>
<dbReference type="Gene3D" id="2.60.200.20">
    <property type="match status" value="1"/>
</dbReference>
<proteinExistence type="predicted"/>
<feature type="transmembrane region" description="Helical" evidence="2">
    <location>
        <begin position="692"/>
        <end position="710"/>
    </location>
</feature>
<feature type="region of interest" description="Disordered" evidence="1">
    <location>
        <begin position="241"/>
        <end position="283"/>
    </location>
</feature>
<evidence type="ECO:0000313" key="5">
    <source>
        <dbReference type="Proteomes" id="UP000054321"/>
    </source>
</evidence>
<evidence type="ECO:0000313" key="4">
    <source>
        <dbReference type="EMBL" id="KIN06624.1"/>
    </source>
</evidence>
<evidence type="ECO:0000259" key="3">
    <source>
        <dbReference type="PROSITE" id="PS50006"/>
    </source>
</evidence>
<reference evidence="4 5" key="1">
    <citation type="submission" date="2014-04" db="EMBL/GenBank/DDBJ databases">
        <authorList>
            <consortium name="DOE Joint Genome Institute"/>
            <person name="Kuo A."/>
            <person name="Martino E."/>
            <person name="Perotto S."/>
            <person name="Kohler A."/>
            <person name="Nagy L.G."/>
            <person name="Floudas D."/>
            <person name="Copeland A."/>
            <person name="Barry K.W."/>
            <person name="Cichocki N."/>
            <person name="Veneault-Fourrey C."/>
            <person name="LaButti K."/>
            <person name="Lindquist E.A."/>
            <person name="Lipzen A."/>
            <person name="Lundell T."/>
            <person name="Morin E."/>
            <person name="Murat C."/>
            <person name="Sun H."/>
            <person name="Tunlid A."/>
            <person name="Henrissat B."/>
            <person name="Grigoriev I.V."/>
            <person name="Hibbett D.S."/>
            <person name="Martin F."/>
            <person name="Nordberg H.P."/>
            <person name="Cantor M.N."/>
            <person name="Hua S.X."/>
        </authorList>
    </citation>
    <scope>NUCLEOTIDE SEQUENCE [LARGE SCALE GENOMIC DNA]</scope>
    <source>
        <strain evidence="4 5">Zn</strain>
    </source>
</reference>